<dbReference type="EMBL" id="JADWDJ010000009">
    <property type="protein sequence ID" value="KAG5276399.1"/>
    <property type="molecule type" value="Genomic_DNA"/>
</dbReference>
<reference evidence="8" key="1">
    <citation type="submission" date="2020-10" db="EMBL/GenBank/DDBJ databases">
        <title>Chromosome-scale genome assembly of the Allis shad, Alosa alosa.</title>
        <authorList>
            <person name="Margot Z."/>
            <person name="Christophe K."/>
            <person name="Cabau C."/>
            <person name="Louis A."/>
            <person name="Berthelot C."/>
            <person name="Parey E."/>
            <person name="Roest Crollius H."/>
            <person name="Montfort J."/>
            <person name="Robinson-Rechavi M."/>
            <person name="Bucao C."/>
            <person name="Bouchez O."/>
            <person name="Gislard M."/>
            <person name="Lluch J."/>
            <person name="Milhes M."/>
            <person name="Lampietro C."/>
            <person name="Lopez Roques C."/>
            <person name="Donnadieu C."/>
            <person name="Braasch I."/>
            <person name="Desvignes T."/>
            <person name="Postlethwait J."/>
            <person name="Bobe J."/>
            <person name="Guiguen Y."/>
        </authorList>
    </citation>
    <scope>NUCLEOTIDE SEQUENCE</scope>
    <source>
        <strain evidence="8">M-15738</strain>
        <tissue evidence="8">Blood</tissue>
    </source>
</reference>
<evidence type="ECO:0000256" key="4">
    <source>
        <dbReference type="ARBA" id="ARBA00022859"/>
    </source>
</evidence>
<evidence type="ECO:0000256" key="2">
    <source>
        <dbReference type="ARBA" id="ARBA00022490"/>
    </source>
</evidence>
<evidence type="ECO:0000256" key="6">
    <source>
        <dbReference type="SAM" id="MobiDB-lite"/>
    </source>
</evidence>
<feature type="compositionally biased region" description="Polar residues" evidence="6">
    <location>
        <begin position="195"/>
        <end position="207"/>
    </location>
</feature>
<keyword evidence="5" id="KW-0395">Inflammatory response</keyword>
<dbReference type="InterPro" id="IPR040886">
    <property type="entry name" value="TRIF_N"/>
</dbReference>
<evidence type="ECO:0000313" key="9">
    <source>
        <dbReference type="Proteomes" id="UP000823561"/>
    </source>
</evidence>
<evidence type="ECO:0000259" key="7">
    <source>
        <dbReference type="Pfam" id="PF17798"/>
    </source>
</evidence>
<comment type="caution">
    <text evidence="8">The sequence shown here is derived from an EMBL/GenBank/DDBJ whole genome shotgun (WGS) entry which is preliminary data.</text>
</comment>
<evidence type="ECO:0000256" key="1">
    <source>
        <dbReference type="ARBA" id="ARBA00004496"/>
    </source>
</evidence>
<comment type="subcellular location">
    <subcellularLocation>
        <location evidence="1">Cytoplasm</location>
    </subcellularLocation>
</comment>
<organism evidence="8 9">
    <name type="scientific">Alosa alosa</name>
    <name type="common">allis shad</name>
    <dbReference type="NCBI Taxonomy" id="278164"/>
    <lineage>
        <taxon>Eukaryota</taxon>
        <taxon>Metazoa</taxon>
        <taxon>Chordata</taxon>
        <taxon>Craniata</taxon>
        <taxon>Vertebrata</taxon>
        <taxon>Euteleostomi</taxon>
        <taxon>Actinopterygii</taxon>
        <taxon>Neopterygii</taxon>
        <taxon>Teleostei</taxon>
        <taxon>Clupei</taxon>
        <taxon>Clupeiformes</taxon>
        <taxon>Clupeoidei</taxon>
        <taxon>Clupeidae</taxon>
        <taxon>Alosa</taxon>
    </lineage>
</organism>
<dbReference type="GO" id="GO:0045087">
    <property type="term" value="P:innate immune response"/>
    <property type="evidence" value="ECO:0007669"/>
    <property type="project" value="UniProtKB-KW"/>
</dbReference>
<feature type="compositionally biased region" description="Low complexity" evidence="6">
    <location>
        <begin position="365"/>
        <end position="381"/>
    </location>
</feature>
<feature type="non-terminal residue" evidence="8">
    <location>
        <position position="412"/>
    </location>
</feature>
<evidence type="ECO:0000313" key="8">
    <source>
        <dbReference type="EMBL" id="KAG5276399.1"/>
    </source>
</evidence>
<dbReference type="Proteomes" id="UP000823561">
    <property type="component" value="Chromosome 9"/>
</dbReference>
<feature type="compositionally biased region" description="Polar residues" evidence="6">
    <location>
        <begin position="268"/>
        <end position="337"/>
    </location>
</feature>
<feature type="compositionally biased region" description="Low complexity" evidence="6">
    <location>
        <begin position="249"/>
        <end position="267"/>
    </location>
</feature>
<name>A0AAV6GPN5_9TELE</name>
<keyword evidence="4" id="KW-0391">Immunity</keyword>
<sequence length="412" mass="42784">MAEQGGGNSQRERAAVTGPDLQGAFEVICHTPEERLLSITLQMGGENGSAEQLVQAMALIALRREADALQRLHALGGHRIAAYLAGQVSASQGQLEDLRVDTFEPPEPRVDTLRELARIYRVLVQERLCEASLRDQAYQAALLECRNSSNDSNSNDGEELRHTGTSYLNDLIEEVRGACGVEMSLKALRISSNSPQPLATVTSQAEGSRSHPTSLTSSTFSSSSLPSHLEISATPTQPLGGASHTHSLQISTQTQAAQQNTHTQAMQDTSIHTQATQDTSTHTPNSLLGASTHTPNPHTGASTHTPNPHTGASTHTPNSLTGASTHTPNPHTGASSAGTALVGREAEGCSGPGSACHTGADNGNAAAAPGPAPAAAAPGPAMLDMPSHPPTQCSGRGGMHQLVTSISTCVET</sequence>
<dbReference type="GO" id="GO:0006954">
    <property type="term" value="P:inflammatory response"/>
    <property type="evidence" value="ECO:0007669"/>
    <property type="project" value="UniProtKB-KW"/>
</dbReference>
<dbReference type="GO" id="GO:0005768">
    <property type="term" value="C:endosome"/>
    <property type="evidence" value="ECO:0007669"/>
    <property type="project" value="TreeGrafter"/>
</dbReference>
<accession>A0AAV6GPN5</accession>
<dbReference type="GO" id="GO:0043123">
    <property type="term" value="P:positive regulation of canonical NF-kappaB signal transduction"/>
    <property type="evidence" value="ECO:0007669"/>
    <property type="project" value="TreeGrafter"/>
</dbReference>
<keyword evidence="2" id="KW-0963">Cytoplasm</keyword>
<dbReference type="AlphaFoldDB" id="A0AAV6GPN5"/>
<feature type="region of interest" description="Disordered" evidence="6">
    <location>
        <begin position="195"/>
        <end position="337"/>
    </location>
</feature>
<feature type="region of interest" description="Disordered" evidence="6">
    <location>
        <begin position="360"/>
        <end position="398"/>
    </location>
</feature>
<dbReference type="Pfam" id="PF17798">
    <property type="entry name" value="TRIF-NTD"/>
    <property type="match status" value="1"/>
</dbReference>
<feature type="domain" description="TRIF N-terminal" evidence="7">
    <location>
        <begin position="16"/>
        <end position="180"/>
    </location>
</feature>
<dbReference type="PANTHER" id="PTHR47230:SF2">
    <property type="entry name" value="TIR DOMAIN-CONTAINING ADAPTER MOLECULE 2"/>
    <property type="match status" value="1"/>
</dbReference>
<protein>
    <recommendedName>
        <fullName evidence="7">TRIF N-terminal domain-containing protein</fullName>
    </recommendedName>
</protein>
<dbReference type="GO" id="GO:0032481">
    <property type="term" value="P:positive regulation of type I interferon production"/>
    <property type="evidence" value="ECO:0007669"/>
    <property type="project" value="TreeGrafter"/>
</dbReference>
<gene>
    <name evidence="8" type="ORF">AALO_G00131510</name>
</gene>
<dbReference type="GO" id="GO:0035666">
    <property type="term" value="P:TRIF-dependent toll-like receptor signaling pathway"/>
    <property type="evidence" value="ECO:0007669"/>
    <property type="project" value="InterPro"/>
</dbReference>
<keyword evidence="9" id="KW-1185">Reference proteome</keyword>
<evidence type="ECO:0000256" key="5">
    <source>
        <dbReference type="ARBA" id="ARBA00023198"/>
    </source>
</evidence>
<dbReference type="PANTHER" id="PTHR47230">
    <property type="entry name" value="TIR DOMAIN-CONTAINING ADAPTER MOLECULE 1"/>
    <property type="match status" value="1"/>
</dbReference>
<keyword evidence="3" id="KW-0399">Innate immunity</keyword>
<feature type="compositionally biased region" description="Low complexity" evidence="6">
    <location>
        <begin position="210"/>
        <end position="229"/>
    </location>
</feature>
<evidence type="ECO:0000256" key="3">
    <source>
        <dbReference type="ARBA" id="ARBA00022588"/>
    </source>
</evidence>
<proteinExistence type="predicted"/>
<dbReference type="GO" id="GO:0035591">
    <property type="term" value="F:signaling adaptor activity"/>
    <property type="evidence" value="ECO:0007669"/>
    <property type="project" value="TreeGrafter"/>
</dbReference>
<dbReference type="Gene3D" id="1.25.40.780">
    <property type="match status" value="1"/>
</dbReference>
<dbReference type="InterPro" id="IPR046946">
    <property type="entry name" value="TCAM1/2"/>
</dbReference>